<dbReference type="CDD" id="cd15226">
    <property type="entry name" value="7tmA_OR4-like"/>
    <property type="match status" value="1"/>
</dbReference>
<feature type="transmembrane region" description="Helical" evidence="10">
    <location>
        <begin position="237"/>
        <end position="258"/>
    </location>
</feature>
<protein>
    <recommendedName>
        <fullName evidence="10">Olfactory receptor</fullName>
    </recommendedName>
</protein>
<dbReference type="Gene3D" id="1.20.1070.10">
    <property type="entry name" value="Rhodopsin 7-helix transmembrane proteins"/>
    <property type="match status" value="1"/>
</dbReference>
<evidence type="ECO:0000256" key="6">
    <source>
        <dbReference type="ARBA" id="ARBA00023136"/>
    </source>
</evidence>
<reference evidence="13" key="1">
    <citation type="submission" date="2025-08" db="UniProtKB">
        <authorList>
            <consortium name="RefSeq"/>
        </authorList>
    </citation>
    <scope>IDENTIFICATION</scope>
    <source>
        <tissue evidence="13">Blood</tissue>
    </source>
</reference>
<keyword evidence="7 9" id="KW-0675">Receptor</keyword>
<dbReference type="PRINTS" id="PR00245">
    <property type="entry name" value="OLFACTORYR"/>
</dbReference>
<comment type="function">
    <text evidence="1">Putative odorant or sperm cell receptor.</text>
</comment>
<dbReference type="PANTHER" id="PTHR48002">
    <property type="entry name" value="OLFACTORY RECEPTOR"/>
    <property type="match status" value="1"/>
</dbReference>
<keyword evidence="5 9" id="KW-0297">G-protein coupled receptor</keyword>
<dbReference type="InterPro" id="IPR000276">
    <property type="entry name" value="GPCR_Rhodpsn"/>
</dbReference>
<keyword evidence="10" id="KW-0716">Sensory transduction</keyword>
<feature type="transmembrane region" description="Helical" evidence="10">
    <location>
        <begin position="59"/>
        <end position="78"/>
    </location>
</feature>
<feature type="transmembrane region" description="Helical" evidence="10">
    <location>
        <begin position="270"/>
        <end position="289"/>
    </location>
</feature>
<dbReference type="RefSeq" id="XP_053080196.1">
    <property type="nucleotide sequence ID" value="XM_053224221.1"/>
</dbReference>
<evidence type="ECO:0000256" key="1">
    <source>
        <dbReference type="ARBA" id="ARBA00003929"/>
    </source>
</evidence>
<evidence type="ECO:0000256" key="7">
    <source>
        <dbReference type="ARBA" id="ARBA00023170"/>
    </source>
</evidence>
<dbReference type="Pfam" id="PF13853">
    <property type="entry name" value="7tm_4"/>
    <property type="match status" value="1"/>
</dbReference>
<name>A0ABM3Q8E9_ACIJB</name>
<evidence type="ECO:0000259" key="11">
    <source>
        <dbReference type="PROSITE" id="PS50262"/>
    </source>
</evidence>
<dbReference type="Proteomes" id="UP001652583">
    <property type="component" value="Chromosome B3"/>
</dbReference>
<evidence type="ECO:0000256" key="3">
    <source>
        <dbReference type="ARBA" id="ARBA00022692"/>
    </source>
</evidence>
<proteinExistence type="inferred from homology"/>
<accession>A0ABM3Q8E9</accession>
<dbReference type="InterPro" id="IPR017452">
    <property type="entry name" value="GPCR_Rhodpsn_7TM"/>
</dbReference>
<feature type="transmembrane region" description="Helical" evidence="10">
    <location>
        <begin position="98"/>
        <end position="120"/>
    </location>
</feature>
<feature type="transmembrane region" description="Helical" evidence="10">
    <location>
        <begin position="26"/>
        <end position="47"/>
    </location>
</feature>
<dbReference type="PROSITE" id="PS00237">
    <property type="entry name" value="G_PROTEIN_RECEP_F1_1"/>
    <property type="match status" value="1"/>
</dbReference>
<evidence type="ECO:0000256" key="4">
    <source>
        <dbReference type="ARBA" id="ARBA00022989"/>
    </source>
</evidence>
<dbReference type="GeneID" id="106969816"/>
<evidence type="ECO:0000313" key="12">
    <source>
        <dbReference type="Proteomes" id="UP001652583"/>
    </source>
</evidence>
<evidence type="ECO:0000256" key="9">
    <source>
        <dbReference type="RuleBase" id="RU000688"/>
    </source>
</evidence>
<dbReference type="SUPFAM" id="SSF81321">
    <property type="entry name" value="Family A G protein-coupled receptor-like"/>
    <property type="match status" value="1"/>
</dbReference>
<keyword evidence="6 10" id="KW-0472">Membrane</keyword>
<organism evidence="12 13">
    <name type="scientific">Acinonyx jubatus</name>
    <name type="common">Cheetah</name>
    <dbReference type="NCBI Taxonomy" id="32536"/>
    <lineage>
        <taxon>Eukaryota</taxon>
        <taxon>Metazoa</taxon>
        <taxon>Chordata</taxon>
        <taxon>Craniata</taxon>
        <taxon>Vertebrata</taxon>
        <taxon>Euteleostomi</taxon>
        <taxon>Mammalia</taxon>
        <taxon>Eutheria</taxon>
        <taxon>Laurasiatheria</taxon>
        <taxon>Carnivora</taxon>
        <taxon>Feliformia</taxon>
        <taxon>Felidae</taxon>
        <taxon>Felinae</taxon>
        <taxon>Acinonyx</taxon>
    </lineage>
</organism>
<dbReference type="PRINTS" id="PR00237">
    <property type="entry name" value="GPCRRHODOPSN"/>
</dbReference>
<feature type="transmembrane region" description="Helical" evidence="10">
    <location>
        <begin position="141"/>
        <end position="168"/>
    </location>
</feature>
<keyword evidence="10" id="KW-1003">Cell membrane</keyword>
<evidence type="ECO:0000313" key="13">
    <source>
        <dbReference type="RefSeq" id="XP_053080196.1"/>
    </source>
</evidence>
<feature type="domain" description="G-protein coupled receptors family 1 profile" evidence="11">
    <location>
        <begin position="41"/>
        <end position="287"/>
    </location>
</feature>
<keyword evidence="10" id="KW-0552">Olfaction</keyword>
<evidence type="ECO:0000256" key="2">
    <source>
        <dbReference type="ARBA" id="ARBA00004141"/>
    </source>
</evidence>
<keyword evidence="12" id="KW-1185">Reference proteome</keyword>
<keyword evidence="4 10" id="KW-1133">Transmembrane helix</keyword>
<gene>
    <name evidence="13" type="primary">LOC106969816</name>
</gene>
<dbReference type="PROSITE" id="PS50262">
    <property type="entry name" value="G_PROTEIN_RECEP_F1_2"/>
    <property type="match status" value="1"/>
</dbReference>
<evidence type="ECO:0000256" key="10">
    <source>
        <dbReference type="RuleBase" id="RU363047"/>
    </source>
</evidence>
<comment type="subcellular location">
    <subcellularLocation>
        <location evidence="10">Cell membrane</location>
        <topology evidence="10">Multi-pass membrane protein</topology>
    </subcellularLocation>
    <subcellularLocation>
        <location evidence="2">Membrane</location>
        <topology evidence="2">Multi-pass membrane protein</topology>
    </subcellularLocation>
</comment>
<feature type="transmembrane region" description="Helical" evidence="10">
    <location>
        <begin position="205"/>
        <end position="225"/>
    </location>
</feature>
<keyword evidence="3 9" id="KW-0812">Transmembrane</keyword>
<evidence type="ECO:0000256" key="8">
    <source>
        <dbReference type="ARBA" id="ARBA00023224"/>
    </source>
</evidence>
<comment type="similarity">
    <text evidence="9">Belongs to the G-protein coupled receptor 1 family.</text>
</comment>
<dbReference type="InterPro" id="IPR000725">
    <property type="entry name" value="Olfact_rcpt"/>
</dbReference>
<keyword evidence="8 9" id="KW-0807">Transducer</keyword>
<evidence type="ECO:0000256" key="5">
    <source>
        <dbReference type="ARBA" id="ARBA00023040"/>
    </source>
</evidence>
<dbReference type="InterPro" id="IPR050427">
    <property type="entry name" value="Olfactory_Receptors"/>
</dbReference>
<sequence length="319" mass="36074">MFETNYSEVSQFVLLGLSTYRQVQHFLLAFSTVFYVTIVLGNLFVVFTVTFDPYLHSPMYFLLANLSFIDLCLSTLTVPKMIHNLCSGHKTISFQGCVIQIFALHVLGGSEMILLIAMALDRYVAICKPLHYLTIMSPEMCILLLSGAWVIGLIHAVVQVAFVVHLPFCGPNEIDSFYCDLPWFIKLACTDTYRMEFMVTANSGFISMGTFFLLLISYIFILVTVWKRSSGGLSKAFSTLSAHITVVVLFFAPCIFVYVWPFPTVPVDKFLAILDFMITPILNPIIYTLRNKDMKMAMKRLSSQFLNAKEVSDMLLALQ</sequence>